<dbReference type="Pfam" id="PF00668">
    <property type="entry name" value="Condensation"/>
    <property type="match status" value="3"/>
</dbReference>
<dbReference type="Gene3D" id="1.10.1200.10">
    <property type="entry name" value="ACP-like"/>
    <property type="match status" value="1"/>
</dbReference>
<dbReference type="GO" id="GO:0017000">
    <property type="term" value="P:antibiotic biosynthetic process"/>
    <property type="evidence" value="ECO:0007669"/>
    <property type="project" value="UniProtKB-KW"/>
</dbReference>
<dbReference type="SMART" id="SM00823">
    <property type="entry name" value="PKS_PP"/>
    <property type="match status" value="1"/>
</dbReference>
<dbReference type="FunFam" id="2.30.38.10:FF:000001">
    <property type="entry name" value="Non-ribosomal peptide synthetase PvdI"/>
    <property type="match status" value="1"/>
</dbReference>
<dbReference type="FunFam" id="1.10.1200.10:FF:000005">
    <property type="entry name" value="Nonribosomal peptide synthetase 1"/>
    <property type="match status" value="1"/>
</dbReference>
<evidence type="ECO:0000259" key="7">
    <source>
        <dbReference type="PROSITE" id="PS50075"/>
    </source>
</evidence>
<dbReference type="Gene3D" id="3.40.50.980">
    <property type="match status" value="2"/>
</dbReference>
<dbReference type="CDD" id="cd19543">
    <property type="entry name" value="DCL_NRPS"/>
    <property type="match status" value="1"/>
</dbReference>
<feature type="domain" description="Carrier" evidence="7">
    <location>
        <begin position="1015"/>
        <end position="1089"/>
    </location>
</feature>
<dbReference type="Pfam" id="PF13193">
    <property type="entry name" value="AMP-binding_C"/>
    <property type="match status" value="1"/>
</dbReference>
<dbReference type="GO" id="GO:0008610">
    <property type="term" value="P:lipid biosynthetic process"/>
    <property type="evidence" value="ECO:0007669"/>
    <property type="project" value="UniProtKB-ARBA"/>
</dbReference>
<evidence type="ECO:0000256" key="5">
    <source>
        <dbReference type="ARBA" id="ARBA00023194"/>
    </source>
</evidence>
<organism evidence="8 9">
    <name type="scientific">Halotia branconii CENA392</name>
    <dbReference type="NCBI Taxonomy" id="1539056"/>
    <lineage>
        <taxon>Bacteria</taxon>
        <taxon>Bacillati</taxon>
        <taxon>Cyanobacteriota</taxon>
        <taxon>Cyanophyceae</taxon>
        <taxon>Nostocales</taxon>
        <taxon>Nodulariaceae</taxon>
        <taxon>Halotia</taxon>
    </lineage>
</organism>
<evidence type="ECO:0000256" key="4">
    <source>
        <dbReference type="ARBA" id="ARBA00022553"/>
    </source>
</evidence>
<dbReference type="FunFam" id="3.30.300.30:FF:000010">
    <property type="entry name" value="Enterobactin synthetase component F"/>
    <property type="match status" value="1"/>
</dbReference>
<dbReference type="Gene3D" id="3.30.559.10">
    <property type="entry name" value="Chloramphenicol acetyltransferase-like domain"/>
    <property type="match status" value="3"/>
</dbReference>
<dbReference type="GO" id="GO:0031177">
    <property type="term" value="F:phosphopantetheine binding"/>
    <property type="evidence" value="ECO:0007669"/>
    <property type="project" value="InterPro"/>
</dbReference>
<evidence type="ECO:0000256" key="1">
    <source>
        <dbReference type="ARBA" id="ARBA00001957"/>
    </source>
</evidence>
<dbReference type="CDD" id="cd19534">
    <property type="entry name" value="E_NRPS"/>
    <property type="match status" value="1"/>
</dbReference>
<dbReference type="PANTHER" id="PTHR45398:SF1">
    <property type="entry name" value="ENZYME, PUTATIVE (JCVI)-RELATED"/>
    <property type="match status" value="1"/>
</dbReference>
<dbReference type="SUPFAM" id="SSF52777">
    <property type="entry name" value="CoA-dependent acyltransferases"/>
    <property type="match status" value="6"/>
</dbReference>
<dbReference type="RefSeq" id="WP_281481906.1">
    <property type="nucleotide sequence ID" value="NZ_CP124543.1"/>
</dbReference>
<feature type="coiled-coil region" evidence="6">
    <location>
        <begin position="528"/>
        <end position="555"/>
    </location>
</feature>
<dbReference type="NCBIfam" id="TIGR01733">
    <property type="entry name" value="AA-adenyl-dom"/>
    <property type="match status" value="1"/>
</dbReference>
<dbReference type="InterPro" id="IPR020806">
    <property type="entry name" value="PKS_PP-bd"/>
</dbReference>
<reference evidence="8 9" key="1">
    <citation type="journal article" date="2023" name="Limnol Oceanogr Lett">
        <title>Environmental adaptations by the intertidal Antarctic cyanobacterium Halotia branconii CENA392 as revealed using long-read genome sequencing.</title>
        <authorList>
            <person name="Dextro R.B."/>
            <person name="Delbaje E."/>
            <person name="Freitas P.N.N."/>
            <person name="Geraldes V."/>
            <person name="Pinto E."/>
            <person name="Long P.F."/>
            <person name="Fiore M.F."/>
        </authorList>
    </citation>
    <scope>NUCLEOTIDE SEQUENCE [LARGE SCALE GENOMIC DNA]</scope>
    <source>
        <strain evidence="8 9">CENA392</strain>
    </source>
</reference>
<dbReference type="PANTHER" id="PTHR45398">
    <property type="match status" value="1"/>
</dbReference>
<name>A0AAJ6P8G2_9CYAN</name>
<dbReference type="FunFam" id="3.40.50.12780:FF:000012">
    <property type="entry name" value="Non-ribosomal peptide synthetase"/>
    <property type="match status" value="1"/>
</dbReference>
<dbReference type="InterPro" id="IPR009081">
    <property type="entry name" value="PP-bd_ACP"/>
</dbReference>
<sequence length="2047" mass="230399">MSDLLKRLEHLSPQKRELVLQKLLAQQPSTIIPKSKLPRIEAASTDKLIPLSFPQQRLWFLDQMEGNSATYNMAAAVEITGNLQVSILEKIIAEIIQRHAILRTNFKTIDGNAVQIITPQLTINIPVIDLQTLPAAARFAEVERLAIAEQLQPFDLTQDCLLRVTLLHLASESYVLLVTMHHIVSDGWSLGVFIQEFSSLYTAFSQNQPSPLTGLTIQYADFAHWQRQCLQGEVLENQLNYWRQQLAGIPPILELPTDRPRPPVQTFQGQTLNFELNQNLTKQLNILCQKSGTTMFMTLMAAFATLLYRYSNQSDIVIGSPIANRDRQETYPLIGLFVNTLVLRTNLEGNPSFAELLQRVKQVALDAYAHQDVPFERLVEALQPERSLSHMPLFQVAFAMQNAPMGKLELPNLSLNLLKIENSTAKFDLTLSMQETESGLLGEWEFNSDLFDATTITRMAGHFQTLLENLVVNPQQPVAEVSLLSASEQHQLLVEWNDTATDYPQGKCIHQLFAEWVEQTPNAVAVVFENQQLTYRELNDRANQLAHQLQNLGVKPDVLVGICVERSLEMIVGLLGILKAGGAYVPLDPNYPAERLSLMLSDAQVQVLLTQQHLTHQFSELGVRQICLDTDWETINQNSQENPVNTTTVENVAYVIYTSGSTGKPKGVMVPHRGVNRLVLNTNYVPISTSDVFAQVSNCSFDAATFEIWGALLNGARLVIVSQDIVLSPQQFATCIQQQKLGIMFLTAALFNQMAKEVPTAFQTMRYLLVGGEALDPRWIKKVLQHGAPEHLLNGYGPTENTTFSVCHHIQDVAEKTTNIPIGRAIANTQTYVLDRHLQPVPVGVYGELYLGGDGLALGYLNRPELNAEKFIPNPFDNSQYLYKTGDLVRYLPDGNIEFINRIDNLVKIRGFRIELGEIEAVIQQHPDIANVVVLVREDEPGEKRIVAYVVLHELAATTVKELRDFLKAKMPEYMLPSAFVMLESLPINPNGKVDRRVLPAPKTSRSDFDTNLILPRTKTEKILANIWADVLRLKQVGINDNFFELGGDSILTIQVVARANQAGLQLTPKQLFHHQTIAELSTVVDTTLPVQAEQGLVTGSLPLTPIQQWFFEQNLPQPEHFNQSVLLSVPTDLKAEILEQALQQLLLHHDALRLRFVQEDESWLQTNADANATVPLTCVDLAKIAPQEKQAALETAANKLQASLNLSQELMQVALFHFGAEQPARLLIIVHHLAVDGVSWRILVEDLFNAYQQLNRGETIQLPAKTSSFKEWSHRLAEYGSSETLTTELDFWLAQSSGSIPLPVDYNQQNNTVASSAQVSVSLDAEQTRALLQEVPAVYNTQINDVLLTALAQSFAQWTGESSLLVDVEGHGREELFADIDLSRTVGWFTCLFPIKLKLAANADAGKTLKSIKEQLRPCQKRGINYGILRYFTQDSAIRQQLATATPAQVSFNYLGQFDQELSESGAWKLAQESAGAEQSILGDRTHLLEVNALVASGKLQLNWTYSQNIHQQSTIEALAANFINALTDIINHCQSTDVGGYTPSDFPEAELTQEYLDNLIAEMATRDIANHKKNIESIYPLSPMQEGILFHTLYDPDSGVYNELLNCTLHGDLNTTAFEQAWQRVVERHPVLGTFFVWENLKKPHQVVCKSINLPFVHYDWRALSFGEQQQQLQAFLEADRNRGFELHQAPLMRCSLIQMADDTYEFVWCFHHLLIDGWSLPVIVQEAFAFYNALNKGHDLYLTTPRPFKDYITWLQQQDLTQAEQFWQQTLKGFTTPIVLNADKSVVHHPQQKQSYHEQTIKLPADLTTALESLSRQHQFTFNNLMQGTWALLLKHYSGHEDVVFGSTVSGRPPSLAGIETMVGMFVNTLPVRVQISGERELLPWLQELHIQQIEREQYSYTPLVEIQRVSEIPMGTAMFETNIGFYNYPIDPALQNSNDRLKIDNVSNIERTKYPLGLVVIPGANLSVGLSYEGNRFTHDTVARMLEDVVTVLHKIAAQPHTKLQVLEQILAQANKQRNLAKEQEFLQVRRNKFKNLQTKSIR</sequence>
<dbReference type="PROSITE" id="PS00012">
    <property type="entry name" value="PHOSPHOPANTETHEINE"/>
    <property type="match status" value="1"/>
</dbReference>
<evidence type="ECO:0000313" key="8">
    <source>
        <dbReference type="EMBL" id="WGV24586.1"/>
    </source>
</evidence>
<keyword evidence="6" id="KW-0175">Coiled coil</keyword>
<dbReference type="InterPro" id="IPR001242">
    <property type="entry name" value="Condensation_dom"/>
</dbReference>
<keyword evidence="4" id="KW-0597">Phosphoprotein</keyword>
<dbReference type="PROSITE" id="PS00455">
    <property type="entry name" value="AMP_BINDING"/>
    <property type="match status" value="1"/>
</dbReference>
<dbReference type="InterPro" id="IPR010071">
    <property type="entry name" value="AA_adenyl_dom"/>
</dbReference>
<dbReference type="Gene3D" id="3.30.300.30">
    <property type="match status" value="1"/>
</dbReference>
<dbReference type="FunFam" id="3.30.559.10:FF:000012">
    <property type="entry name" value="Non-ribosomal peptide synthetase"/>
    <property type="match status" value="1"/>
</dbReference>
<dbReference type="CDD" id="cd19531">
    <property type="entry name" value="LCL_NRPS-like"/>
    <property type="match status" value="1"/>
</dbReference>
<evidence type="ECO:0000256" key="2">
    <source>
        <dbReference type="ARBA" id="ARBA00006432"/>
    </source>
</evidence>
<dbReference type="EMBL" id="CP124543">
    <property type="protein sequence ID" value="WGV24586.1"/>
    <property type="molecule type" value="Genomic_DNA"/>
</dbReference>
<dbReference type="NCBIfam" id="TIGR01720">
    <property type="entry name" value="NRPS-para261"/>
    <property type="match status" value="1"/>
</dbReference>
<dbReference type="InterPro" id="IPR036736">
    <property type="entry name" value="ACP-like_sf"/>
</dbReference>
<dbReference type="SUPFAM" id="SSF56801">
    <property type="entry name" value="Acetyl-CoA synthetase-like"/>
    <property type="match status" value="1"/>
</dbReference>
<evidence type="ECO:0000256" key="6">
    <source>
        <dbReference type="SAM" id="Coils"/>
    </source>
</evidence>
<keyword evidence="5" id="KW-0045">Antibiotic biosynthesis</keyword>
<dbReference type="InterPro" id="IPR025110">
    <property type="entry name" value="AMP-bd_C"/>
</dbReference>
<protein>
    <submittedName>
        <fullName evidence="8">Amino acid adenylation domain-containing protein</fullName>
    </submittedName>
</protein>
<dbReference type="Gene3D" id="3.30.559.30">
    <property type="entry name" value="Nonribosomal peptide synthetase, condensation domain"/>
    <property type="match status" value="3"/>
</dbReference>
<dbReference type="InterPro" id="IPR023213">
    <property type="entry name" value="CAT-like_dom_sf"/>
</dbReference>
<gene>
    <name evidence="8" type="ORF">QI031_22860</name>
</gene>
<dbReference type="FunFam" id="3.30.559.30:FF:000001">
    <property type="entry name" value="Non-ribosomal peptide synthetase"/>
    <property type="match status" value="1"/>
</dbReference>
<dbReference type="InterPro" id="IPR010060">
    <property type="entry name" value="NRPS_synth"/>
</dbReference>
<dbReference type="Proteomes" id="UP001223520">
    <property type="component" value="Chromosome"/>
</dbReference>
<dbReference type="InterPro" id="IPR000873">
    <property type="entry name" value="AMP-dep_synth/lig_dom"/>
</dbReference>
<dbReference type="InterPro" id="IPR045851">
    <property type="entry name" value="AMP-bd_C_sf"/>
</dbReference>
<keyword evidence="3" id="KW-0596">Phosphopantetheine</keyword>
<dbReference type="InterPro" id="IPR020845">
    <property type="entry name" value="AMP-binding_CS"/>
</dbReference>
<dbReference type="GO" id="GO:0044550">
    <property type="term" value="P:secondary metabolite biosynthetic process"/>
    <property type="evidence" value="ECO:0007669"/>
    <property type="project" value="UniProtKB-ARBA"/>
</dbReference>
<dbReference type="Gene3D" id="2.30.38.10">
    <property type="entry name" value="Luciferase, Domain 3"/>
    <property type="match status" value="1"/>
</dbReference>
<dbReference type="SUPFAM" id="SSF47336">
    <property type="entry name" value="ACP-like"/>
    <property type="match status" value="1"/>
</dbReference>
<dbReference type="InterPro" id="IPR006162">
    <property type="entry name" value="Ppantetheine_attach_site"/>
</dbReference>
<dbReference type="Pfam" id="PF00550">
    <property type="entry name" value="PP-binding"/>
    <property type="match status" value="1"/>
</dbReference>
<dbReference type="CDD" id="cd12117">
    <property type="entry name" value="A_NRPS_Srf_like"/>
    <property type="match status" value="1"/>
</dbReference>
<dbReference type="GO" id="GO:0003824">
    <property type="term" value="F:catalytic activity"/>
    <property type="evidence" value="ECO:0007669"/>
    <property type="project" value="InterPro"/>
</dbReference>
<dbReference type="PROSITE" id="PS50075">
    <property type="entry name" value="CARRIER"/>
    <property type="match status" value="1"/>
</dbReference>
<evidence type="ECO:0000313" key="9">
    <source>
        <dbReference type="Proteomes" id="UP001223520"/>
    </source>
</evidence>
<keyword evidence="9" id="KW-1185">Reference proteome</keyword>
<proteinExistence type="inferred from homology"/>
<evidence type="ECO:0000256" key="3">
    <source>
        <dbReference type="ARBA" id="ARBA00022450"/>
    </source>
</evidence>
<dbReference type="FunFam" id="3.40.50.980:FF:000001">
    <property type="entry name" value="Non-ribosomal peptide synthetase"/>
    <property type="match status" value="1"/>
</dbReference>
<dbReference type="Pfam" id="PF00501">
    <property type="entry name" value="AMP-binding"/>
    <property type="match status" value="1"/>
</dbReference>
<accession>A0AAJ6P8G2</accession>
<comment type="cofactor">
    <cofactor evidence="1">
        <name>pantetheine 4'-phosphate</name>
        <dbReference type="ChEBI" id="CHEBI:47942"/>
    </cofactor>
</comment>
<comment type="similarity">
    <text evidence="2">Belongs to the ATP-dependent AMP-binding enzyme family.</text>
</comment>
<dbReference type="KEGG" id="hbq:QI031_22860"/>
<dbReference type="GO" id="GO:0043041">
    <property type="term" value="P:amino acid activation for nonribosomal peptide biosynthetic process"/>
    <property type="evidence" value="ECO:0007669"/>
    <property type="project" value="UniProtKB-ARBA"/>
</dbReference>